<dbReference type="InterPro" id="IPR040704">
    <property type="entry name" value="HEPN_AbiU2"/>
</dbReference>
<proteinExistence type="predicted"/>
<accession>A0ABU7G8R9</accession>
<evidence type="ECO:0000313" key="3">
    <source>
        <dbReference type="Proteomes" id="UP001310248"/>
    </source>
</evidence>
<keyword evidence="3" id="KW-1185">Reference proteome</keyword>
<organism evidence="2 3">
    <name type="scientific">Agarivorans aestuarii</name>
    <dbReference type="NCBI Taxonomy" id="1563703"/>
    <lineage>
        <taxon>Bacteria</taxon>
        <taxon>Pseudomonadati</taxon>
        <taxon>Pseudomonadota</taxon>
        <taxon>Gammaproteobacteria</taxon>
        <taxon>Alteromonadales</taxon>
        <taxon>Alteromonadaceae</taxon>
        <taxon>Agarivorans</taxon>
    </lineage>
</organism>
<dbReference type="RefSeq" id="WP_329776597.1">
    <property type="nucleotide sequence ID" value="NZ_JAYDYW010000016.1"/>
</dbReference>
<comment type="caution">
    <text evidence="2">The sequence shown here is derived from an EMBL/GenBank/DDBJ whole genome shotgun (WGS) entry which is preliminary data.</text>
</comment>
<dbReference type="Pfam" id="PF18734">
    <property type="entry name" value="HEPN_AbiU2"/>
    <property type="match status" value="1"/>
</dbReference>
<gene>
    <name evidence="2" type="ORF">SNR37_001143</name>
</gene>
<name>A0ABU7G8R9_9ALTE</name>
<protein>
    <recommendedName>
        <fullName evidence="1">HEPN AbiU2-like domain-containing protein</fullName>
    </recommendedName>
</protein>
<evidence type="ECO:0000313" key="2">
    <source>
        <dbReference type="EMBL" id="MEE1675816.1"/>
    </source>
</evidence>
<dbReference type="Proteomes" id="UP001310248">
    <property type="component" value="Unassembled WGS sequence"/>
</dbReference>
<reference evidence="3" key="1">
    <citation type="submission" date="2023-07" db="EMBL/GenBank/DDBJ databases">
        <title>Draft genome sequence of Agarivorans aestuarii strain ZMCS4, a CAZymes producing bacteria isolated from the marine brown algae Clodostephus spongiosus.</title>
        <authorList>
            <person name="Lorente B."/>
            <person name="Cabral C."/>
            <person name="Frias J."/>
            <person name="Faria J."/>
            <person name="Toubarro D."/>
        </authorList>
    </citation>
    <scope>NUCLEOTIDE SEQUENCE [LARGE SCALE GENOMIC DNA]</scope>
    <source>
        <strain evidence="3">ZMCS4</strain>
    </source>
</reference>
<sequence length="187" mass="21314">MFTISLSKVLSDIETSIYEASSHCETWWALGFSDNRKEFKDVFESSDYNYFLHTCCVANQVAMFMALSRAFDTCGKSSRFRELKRLLEAEGYESLARLIDEQLAPYQSLISRILTIRSQLIAHTETNKTDEDVFIANGVKPDELKSLIDTAKGALIQVAFTLREYNRCFTKGLHNQSALEVLKKLDS</sequence>
<dbReference type="EMBL" id="JAYDYW010000016">
    <property type="protein sequence ID" value="MEE1675816.1"/>
    <property type="molecule type" value="Genomic_DNA"/>
</dbReference>
<evidence type="ECO:0000259" key="1">
    <source>
        <dbReference type="Pfam" id="PF18734"/>
    </source>
</evidence>
<feature type="domain" description="HEPN AbiU2-like" evidence="1">
    <location>
        <begin position="22"/>
        <end position="155"/>
    </location>
</feature>